<accession>A0A1Y2L9W8</accession>
<dbReference type="InterPro" id="IPR011852">
    <property type="entry name" value="TRAP_TAXI"/>
</dbReference>
<dbReference type="STRING" id="1293890.TALK_14515"/>
<dbReference type="Pfam" id="PF16868">
    <property type="entry name" value="NMT1_3"/>
    <property type="match status" value="1"/>
</dbReference>
<dbReference type="RefSeq" id="WP_245829929.1">
    <property type="nucleotide sequence ID" value="NZ_JFKB01000009.1"/>
</dbReference>
<feature type="chain" id="PRO_5011012293" evidence="1">
    <location>
        <begin position="23"/>
        <end position="320"/>
    </location>
</feature>
<keyword evidence="1" id="KW-0732">Signal</keyword>
<dbReference type="EMBL" id="JFKB01000009">
    <property type="protein sequence ID" value="OSQ47249.1"/>
    <property type="molecule type" value="Genomic_DNA"/>
</dbReference>
<dbReference type="Gene3D" id="3.40.190.10">
    <property type="entry name" value="Periplasmic binding protein-like II"/>
    <property type="match status" value="2"/>
</dbReference>
<dbReference type="SUPFAM" id="SSF53850">
    <property type="entry name" value="Periplasmic binding protein-like II"/>
    <property type="match status" value="1"/>
</dbReference>
<comment type="caution">
    <text evidence="2">The sequence shown here is derived from an EMBL/GenBank/DDBJ whole genome shotgun (WGS) entry which is preliminary data.</text>
</comment>
<sequence length="320" mass="33885">MKILRTIGAIATGIIAFSSVTAAQAETRVTLKSAKAASSYYQMAAQFAEAMKTGTDGNIIVTVEESQGSVQNVMEASVRPGNYVFTSPPALIGLAQAGKGAFEGRPTEKFNEIRALFPIPSLTMHFVMRADAGVTDFAGLAGKTILLGKGSFGAKEGEKYLGLFGLTDTVKLAEAELSNAVAALKNGQIDGFVTAGSWPAPNVIEAAAGTDVTVLSLSDDELAKTKRDLTVIPAGTYNGQDSDIRTSSLSVVAYATTQMDDETAYQLTKTYWDQKSKMGANAAWWKGVTQDMLVNIKGKIHPGALRFYAESGFPVGDDQR</sequence>
<name>A0A1Y2L9W8_9PROT</name>
<organism evidence="2 3">
    <name type="scientific">Thalassospira alkalitolerans</name>
    <dbReference type="NCBI Taxonomy" id="1293890"/>
    <lineage>
        <taxon>Bacteria</taxon>
        <taxon>Pseudomonadati</taxon>
        <taxon>Pseudomonadota</taxon>
        <taxon>Alphaproteobacteria</taxon>
        <taxon>Rhodospirillales</taxon>
        <taxon>Thalassospiraceae</taxon>
        <taxon>Thalassospira</taxon>
    </lineage>
</organism>
<evidence type="ECO:0000256" key="1">
    <source>
        <dbReference type="SAM" id="SignalP"/>
    </source>
</evidence>
<evidence type="ECO:0000313" key="2">
    <source>
        <dbReference type="EMBL" id="OSQ47249.1"/>
    </source>
</evidence>
<gene>
    <name evidence="2" type="ORF">TALK_14515</name>
</gene>
<keyword evidence="3" id="KW-1185">Reference proteome</keyword>
<dbReference type="PANTHER" id="PTHR42941:SF1">
    <property type="entry name" value="SLL1037 PROTEIN"/>
    <property type="match status" value="1"/>
</dbReference>
<evidence type="ECO:0000313" key="3">
    <source>
        <dbReference type="Proteomes" id="UP000193396"/>
    </source>
</evidence>
<proteinExistence type="predicted"/>
<dbReference type="Proteomes" id="UP000193396">
    <property type="component" value="Unassembled WGS sequence"/>
</dbReference>
<dbReference type="AlphaFoldDB" id="A0A1Y2L9W8"/>
<dbReference type="NCBIfam" id="TIGR02122">
    <property type="entry name" value="TRAP_TAXI"/>
    <property type="match status" value="1"/>
</dbReference>
<feature type="signal peptide" evidence="1">
    <location>
        <begin position="1"/>
        <end position="22"/>
    </location>
</feature>
<dbReference type="PANTHER" id="PTHR42941">
    <property type="entry name" value="SLL1037 PROTEIN"/>
    <property type="match status" value="1"/>
</dbReference>
<reference evidence="2 3" key="1">
    <citation type="submission" date="2014-03" db="EMBL/GenBank/DDBJ databases">
        <title>The draft genome sequence of Thalassospira alkalitolerans JCM 18968.</title>
        <authorList>
            <person name="Lai Q."/>
            <person name="Shao Z."/>
        </authorList>
    </citation>
    <scope>NUCLEOTIDE SEQUENCE [LARGE SCALE GENOMIC DNA]</scope>
    <source>
        <strain evidence="2 3">JCM 18968</strain>
    </source>
</reference>
<protein>
    <submittedName>
        <fullName evidence="2">TRAP ABC transporter substrate-binding protein</fullName>
    </submittedName>
</protein>